<reference evidence="2 3" key="1">
    <citation type="submission" date="2016-07" db="EMBL/GenBank/DDBJ databases">
        <title>Pervasive Adenine N6-methylation of Active Genes in Fungi.</title>
        <authorList>
            <consortium name="DOE Joint Genome Institute"/>
            <person name="Mondo S.J."/>
            <person name="Dannebaum R.O."/>
            <person name="Kuo R.C."/>
            <person name="Labutti K."/>
            <person name="Haridas S."/>
            <person name="Kuo A."/>
            <person name="Salamov A."/>
            <person name="Ahrendt S.R."/>
            <person name="Lipzen A."/>
            <person name="Sullivan W."/>
            <person name="Andreopoulos W.B."/>
            <person name="Clum A."/>
            <person name="Lindquist E."/>
            <person name="Daum C."/>
            <person name="Ramamoorthy G.K."/>
            <person name="Gryganskyi A."/>
            <person name="Culley D."/>
            <person name="Magnuson J.K."/>
            <person name="James T.Y."/>
            <person name="O'Malley M.A."/>
            <person name="Stajich J.E."/>
            <person name="Spatafora J.W."/>
            <person name="Visel A."/>
            <person name="Grigoriev I.V."/>
        </authorList>
    </citation>
    <scope>NUCLEOTIDE SEQUENCE [LARGE SCALE GENOMIC DNA]</scope>
    <source>
        <strain evidence="2 3">68-887.2</strain>
    </source>
</reference>
<keyword evidence="3" id="KW-1185">Reference proteome</keyword>
<comment type="caution">
    <text evidence="2">The sequence shown here is derived from an EMBL/GenBank/DDBJ whole genome shotgun (WGS) entry which is preliminary data.</text>
</comment>
<feature type="transmembrane region" description="Helical" evidence="1">
    <location>
        <begin position="69"/>
        <end position="92"/>
    </location>
</feature>
<feature type="transmembrane region" description="Helical" evidence="1">
    <location>
        <begin position="42"/>
        <end position="63"/>
    </location>
</feature>
<organism evidence="2 3">
    <name type="scientific">Naematelia encephala</name>
    <dbReference type="NCBI Taxonomy" id="71784"/>
    <lineage>
        <taxon>Eukaryota</taxon>
        <taxon>Fungi</taxon>
        <taxon>Dikarya</taxon>
        <taxon>Basidiomycota</taxon>
        <taxon>Agaricomycotina</taxon>
        <taxon>Tremellomycetes</taxon>
        <taxon>Tremellales</taxon>
        <taxon>Naemateliaceae</taxon>
        <taxon>Naematelia</taxon>
    </lineage>
</organism>
<sequence length="101" mass="11623">MIQDSLNFKLSFAIIFLILVFSLFFLFPRFPFLSCIYNNDLVLLILSFNLNLSININGLIRFLFLNFLWHIVVFCPVCFPLGDGACVVCGLARRSGRDQPR</sequence>
<evidence type="ECO:0000313" key="2">
    <source>
        <dbReference type="EMBL" id="ORY29694.1"/>
    </source>
</evidence>
<keyword evidence="1" id="KW-0472">Membrane</keyword>
<name>A0A1Y2B4M9_9TREE</name>
<dbReference type="EMBL" id="MCFC01000024">
    <property type="protein sequence ID" value="ORY29694.1"/>
    <property type="molecule type" value="Genomic_DNA"/>
</dbReference>
<evidence type="ECO:0000313" key="3">
    <source>
        <dbReference type="Proteomes" id="UP000193986"/>
    </source>
</evidence>
<dbReference type="AlphaFoldDB" id="A0A1Y2B4M9"/>
<gene>
    <name evidence="2" type="ORF">BCR39DRAFT_531666</name>
</gene>
<dbReference type="Proteomes" id="UP000193986">
    <property type="component" value="Unassembled WGS sequence"/>
</dbReference>
<evidence type="ECO:0000256" key="1">
    <source>
        <dbReference type="SAM" id="Phobius"/>
    </source>
</evidence>
<dbReference type="InParanoid" id="A0A1Y2B4M9"/>
<proteinExistence type="predicted"/>
<protein>
    <recommendedName>
        <fullName evidence="4">Transmembrane protein</fullName>
    </recommendedName>
</protein>
<keyword evidence="1" id="KW-0812">Transmembrane</keyword>
<keyword evidence="1" id="KW-1133">Transmembrane helix</keyword>
<evidence type="ECO:0008006" key="4">
    <source>
        <dbReference type="Google" id="ProtNLM"/>
    </source>
</evidence>
<feature type="transmembrane region" description="Helical" evidence="1">
    <location>
        <begin position="12"/>
        <end position="30"/>
    </location>
</feature>
<accession>A0A1Y2B4M9</accession>